<feature type="domain" description="Rieske" evidence="10">
    <location>
        <begin position="75"/>
        <end position="170"/>
    </location>
</feature>
<dbReference type="GO" id="GO:0016020">
    <property type="term" value="C:membrane"/>
    <property type="evidence" value="ECO:0007669"/>
    <property type="project" value="InterPro"/>
</dbReference>
<dbReference type="GO" id="GO:0004497">
    <property type="term" value="F:monooxygenase activity"/>
    <property type="evidence" value="ECO:0007669"/>
    <property type="project" value="UniProtKB-ARBA"/>
</dbReference>
<dbReference type="Pfam" id="PF00355">
    <property type="entry name" value="Rieske"/>
    <property type="match status" value="1"/>
</dbReference>
<dbReference type="Gene3D" id="2.102.10.10">
    <property type="entry name" value="Rieske [2Fe-2S] iron-sulphur domain"/>
    <property type="match status" value="1"/>
</dbReference>
<proteinExistence type="predicted"/>
<dbReference type="AlphaFoldDB" id="A0A7W8TVS9"/>
<dbReference type="GO" id="GO:0051537">
    <property type="term" value="F:2 iron, 2 sulfur cluster binding"/>
    <property type="evidence" value="ECO:0007669"/>
    <property type="project" value="UniProtKB-KW"/>
</dbReference>
<dbReference type="RefSeq" id="WP_183666262.1">
    <property type="nucleotide sequence ID" value="NZ_BAAARH010000008.1"/>
</dbReference>
<evidence type="ECO:0000256" key="7">
    <source>
        <dbReference type="ARBA" id="ARBA00023157"/>
    </source>
</evidence>
<organism evidence="11 12">
    <name type="scientific">Neomicrococcus aestuarii</name>
    <dbReference type="NCBI Taxonomy" id="556325"/>
    <lineage>
        <taxon>Bacteria</taxon>
        <taxon>Bacillati</taxon>
        <taxon>Actinomycetota</taxon>
        <taxon>Actinomycetes</taxon>
        <taxon>Micrococcales</taxon>
        <taxon>Micrococcaceae</taxon>
        <taxon>Neomicrococcus</taxon>
    </lineage>
</organism>
<gene>
    <name evidence="11" type="ORF">HD598_002508</name>
</gene>
<dbReference type="EMBL" id="JACHDR010000001">
    <property type="protein sequence ID" value="MBB5513821.1"/>
    <property type="molecule type" value="Genomic_DNA"/>
</dbReference>
<dbReference type="PANTHER" id="PTHR10134">
    <property type="entry name" value="CYTOCHROME B-C1 COMPLEX SUBUNIT RIESKE, MITOCHONDRIAL"/>
    <property type="match status" value="1"/>
</dbReference>
<keyword evidence="5" id="KW-0408">Iron</keyword>
<comment type="function">
    <text evidence="1">Iron-sulfur subunit of the cytochrome bc1 complex, an essential component of the respiratory electron transport chain required for ATP synthesis. The bc1 complex catalyzes the oxidation of menaquinol and the reduction of cytochrome c in the respiratory chain. The bc1 complex operates through a Q-cycle mechanism that couples electron transfer to generation of the proton gradient that drives ATP synthesis.</text>
</comment>
<name>A0A7W8TVS9_9MICC</name>
<evidence type="ECO:0000256" key="6">
    <source>
        <dbReference type="ARBA" id="ARBA00023014"/>
    </source>
</evidence>
<evidence type="ECO:0000313" key="12">
    <source>
        <dbReference type="Proteomes" id="UP000580797"/>
    </source>
</evidence>
<keyword evidence="4" id="KW-0479">Metal-binding</keyword>
<evidence type="ECO:0000256" key="2">
    <source>
        <dbReference type="ARBA" id="ARBA00015816"/>
    </source>
</evidence>
<dbReference type="PROSITE" id="PS51318">
    <property type="entry name" value="TAT"/>
    <property type="match status" value="1"/>
</dbReference>
<dbReference type="CDD" id="cd03467">
    <property type="entry name" value="Rieske"/>
    <property type="match status" value="1"/>
</dbReference>
<evidence type="ECO:0000256" key="4">
    <source>
        <dbReference type="ARBA" id="ARBA00022723"/>
    </source>
</evidence>
<accession>A0A7W8TVS9</accession>
<sequence>MSEHHQGAGCQHCLSRRNVLSASALTGVATLGLAACSPAATPSASSASSSTASGSAAANATAASSSSASSAGEATVAMTTSELAVGAKGTAVLESDRSYLFYRDSETSVKAYRAVCTHAGCLVEVGTETDFACPCHGSSFDPATGEPTGGPANSALESFPAAIDGTNVVIYLDS</sequence>
<reference evidence="11 12" key="1">
    <citation type="submission" date="2020-08" db="EMBL/GenBank/DDBJ databases">
        <title>Sequencing the genomes of 1000 actinobacteria strains.</title>
        <authorList>
            <person name="Klenk H.-P."/>
        </authorList>
    </citation>
    <scope>NUCLEOTIDE SEQUENCE [LARGE SCALE GENOMIC DNA]</scope>
    <source>
        <strain evidence="11 12">DSM 105783</strain>
    </source>
</reference>
<evidence type="ECO:0000256" key="9">
    <source>
        <dbReference type="ARBA" id="ARBA00034078"/>
    </source>
</evidence>
<dbReference type="InterPro" id="IPR006311">
    <property type="entry name" value="TAT_signal"/>
</dbReference>
<evidence type="ECO:0000256" key="1">
    <source>
        <dbReference type="ARBA" id="ARBA00002494"/>
    </source>
</evidence>
<dbReference type="InterPro" id="IPR014349">
    <property type="entry name" value="Rieske_Fe-S_prot"/>
</dbReference>
<comment type="caution">
    <text evidence="11">The sequence shown here is derived from an EMBL/GenBank/DDBJ whole genome shotgun (WGS) entry which is preliminary data.</text>
</comment>
<evidence type="ECO:0000256" key="5">
    <source>
        <dbReference type="ARBA" id="ARBA00023004"/>
    </source>
</evidence>
<keyword evidence="3" id="KW-0001">2Fe-2S</keyword>
<dbReference type="InterPro" id="IPR005805">
    <property type="entry name" value="Rieske_Fe-S_prot_C"/>
</dbReference>
<dbReference type="PROSITE" id="PS51296">
    <property type="entry name" value="RIESKE"/>
    <property type="match status" value="1"/>
</dbReference>
<dbReference type="PRINTS" id="PR00162">
    <property type="entry name" value="RIESKE"/>
</dbReference>
<evidence type="ECO:0000256" key="8">
    <source>
        <dbReference type="ARBA" id="ARBA00029586"/>
    </source>
</evidence>
<dbReference type="GO" id="GO:0046872">
    <property type="term" value="F:metal ion binding"/>
    <property type="evidence" value="ECO:0007669"/>
    <property type="project" value="UniProtKB-KW"/>
</dbReference>
<dbReference type="GO" id="GO:0016705">
    <property type="term" value="F:oxidoreductase activity, acting on paired donors, with incorporation or reduction of molecular oxygen"/>
    <property type="evidence" value="ECO:0007669"/>
    <property type="project" value="UniProtKB-ARBA"/>
</dbReference>
<keyword evidence="6" id="KW-0411">Iron-sulfur</keyword>
<dbReference type="SUPFAM" id="SSF50022">
    <property type="entry name" value="ISP domain"/>
    <property type="match status" value="1"/>
</dbReference>
<dbReference type="InterPro" id="IPR036922">
    <property type="entry name" value="Rieske_2Fe-2S_sf"/>
</dbReference>
<dbReference type="Proteomes" id="UP000580797">
    <property type="component" value="Unassembled WGS sequence"/>
</dbReference>
<comment type="cofactor">
    <cofactor evidence="9">
        <name>[2Fe-2S] cluster</name>
        <dbReference type="ChEBI" id="CHEBI:190135"/>
    </cofactor>
</comment>
<evidence type="ECO:0000256" key="3">
    <source>
        <dbReference type="ARBA" id="ARBA00022714"/>
    </source>
</evidence>
<evidence type="ECO:0000259" key="10">
    <source>
        <dbReference type="PROSITE" id="PS51296"/>
    </source>
</evidence>
<evidence type="ECO:0000313" key="11">
    <source>
        <dbReference type="EMBL" id="MBB5513821.1"/>
    </source>
</evidence>
<protein>
    <recommendedName>
        <fullName evidence="2">Cytochrome bc1 complex Rieske iron-sulfur subunit</fullName>
    </recommendedName>
    <alternativeName>
        <fullName evidence="8">Cytochrome bc1 reductase complex subunit QcrA</fullName>
    </alternativeName>
</protein>
<dbReference type="InterPro" id="IPR017941">
    <property type="entry name" value="Rieske_2Fe-2S"/>
</dbReference>
<keyword evidence="7" id="KW-1015">Disulfide bond</keyword>